<dbReference type="HOGENOM" id="CLU_3181433_0_0_5"/>
<evidence type="ECO:0000313" key="1">
    <source>
        <dbReference type="EMBL" id="AFX98615.1"/>
    </source>
</evidence>
<keyword evidence="2" id="KW-1185">Reference proteome</keyword>
<organism evidence="1 2">
    <name type="scientific">Candidatus Endolissoclinum faulkneri L2</name>
    <dbReference type="NCBI Taxonomy" id="1193729"/>
    <lineage>
        <taxon>Bacteria</taxon>
        <taxon>Pseudomonadati</taxon>
        <taxon>Pseudomonadota</taxon>
        <taxon>Alphaproteobacteria</taxon>
        <taxon>Rhodospirillales</taxon>
        <taxon>Rhodospirillaceae</taxon>
        <taxon>Candidatus Endolissoclinum</taxon>
    </lineage>
</organism>
<evidence type="ECO:0000313" key="2">
    <source>
        <dbReference type="Proteomes" id="UP000010077"/>
    </source>
</evidence>
<dbReference type="AlphaFoldDB" id="K7YG84"/>
<accession>K7YG84</accession>
<protein>
    <submittedName>
        <fullName evidence="1">Uncharacterized protein</fullName>
    </submittedName>
</protein>
<sequence>MLYNILLNKLQKHRSIIIPKERLVDLYIRFFTPQNALFSLYAIKIT</sequence>
<gene>
    <name evidence="1" type="ORF">A1OE_422</name>
</gene>
<proteinExistence type="predicted"/>
<dbReference type="EMBL" id="CP003539">
    <property type="protein sequence ID" value="AFX98615.1"/>
    <property type="molecule type" value="Genomic_DNA"/>
</dbReference>
<name>K7YG84_9PROT</name>
<reference evidence="1 2" key="1">
    <citation type="journal article" date="2012" name="Proc. Natl. Acad. Sci. U.S.A.">
        <title>Genome streamlining and chemical defense in a coral reef symbiosis.</title>
        <authorList>
            <person name="Kwan J.C."/>
            <person name="Donia M.S."/>
            <person name="Han A.W."/>
            <person name="Hirose E."/>
            <person name="Haygood M.G."/>
            <person name="Schmidt E.W."/>
        </authorList>
    </citation>
    <scope>NUCLEOTIDE SEQUENCE [LARGE SCALE GENOMIC DNA]</scope>
    <source>
        <strain evidence="1 2">L2</strain>
    </source>
</reference>
<dbReference type="STRING" id="1193729.A1OE_422"/>
<dbReference type="Proteomes" id="UP000010077">
    <property type="component" value="Chromosome"/>
</dbReference>
<dbReference type="KEGG" id="thal:A1OE_422"/>